<dbReference type="PRINTS" id="PR00260">
    <property type="entry name" value="CHEMTRNSDUCR"/>
</dbReference>
<evidence type="ECO:0000313" key="11">
    <source>
        <dbReference type="Proteomes" id="UP000281474"/>
    </source>
</evidence>
<dbReference type="PROSITE" id="PS50192">
    <property type="entry name" value="T_SNARE"/>
    <property type="match status" value="1"/>
</dbReference>
<keyword evidence="2" id="KW-0472">Membrane</keyword>
<evidence type="ECO:0000256" key="2">
    <source>
        <dbReference type="ARBA" id="ARBA00022519"/>
    </source>
</evidence>
<dbReference type="Proteomes" id="UP000281474">
    <property type="component" value="Unassembled WGS sequence"/>
</dbReference>
<gene>
    <name evidence="10" type="ORF">D5018_17135</name>
</gene>
<protein>
    <submittedName>
        <fullName evidence="10">PAS domain S-box protein</fullName>
    </submittedName>
</protein>
<evidence type="ECO:0000256" key="6">
    <source>
        <dbReference type="SAM" id="MobiDB-lite"/>
    </source>
</evidence>
<dbReference type="PANTHER" id="PTHR32089:SF74">
    <property type="entry name" value="METHYL-ACCEPTING CHEMOTAXIS PROTEIN AER"/>
    <property type="match status" value="1"/>
</dbReference>
<dbReference type="Pfam" id="PF08447">
    <property type="entry name" value="PAS_3"/>
    <property type="match status" value="1"/>
</dbReference>
<dbReference type="GO" id="GO:0005886">
    <property type="term" value="C:plasma membrane"/>
    <property type="evidence" value="ECO:0007669"/>
    <property type="project" value="UniProtKB-SubCell"/>
</dbReference>
<evidence type="ECO:0000313" key="10">
    <source>
        <dbReference type="EMBL" id="RLV58482.1"/>
    </source>
</evidence>
<keyword evidence="11" id="KW-1185">Reference proteome</keyword>
<dbReference type="CDD" id="cd11386">
    <property type="entry name" value="MCP_signal"/>
    <property type="match status" value="1"/>
</dbReference>
<comment type="similarity">
    <text evidence="4">Belongs to the methyl-accepting chemotaxis (MCP) protein family.</text>
</comment>
<dbReference type="SUPFAM" id="SSF55785">
    <property type="entry name" value="PYP-like sensor domain (PAS domain)"/>
    <property type="match status" value="1"/>
</dbReference>
<dbReference type="InterPro" id="IPR004090">
    <property type="entry name" value="Chemotax_Me-accpt_rcpt"/>
</dbReference>
<dbReference type="NCBIfam" id="TIGR00229">
    <property type="entry name" value="sensory_box"/>
    <property type="match status" value="1"/>
</dbReference>
<dbReference type="Gene3D" id="1.10.287.950">
    <property type="entry name" value="Methyl-accepting chemotaxis protein"/>
    <property type="match status" value="1"/>
</dbReference>
<dbReference type="RefSeq" id="WP_121840218.1">
    <property type="nucleotide sequence ID" value="NZ_ML014819.1"/>
</dbReference>
<dbReference type="InterPro" id="IPR000014">
    <property type="entry name" value="PAS"/>
</dbReference>
<evidence type="ECO:0000259" key="7">
    <source>
        <dbReference type="PROSITE" id="PS50111"/>
    </source>
</evidence>
<keyword evidence="2" id="KW-0997">Cell inner membrane</keyword>
<sequence>MRANLPITDNEYLINENERLISSTDTNGNIIHCNQSFIDVSGFTRDELIGQPHNIIRHPHMPESVFREMWTTLKSGNVWMGLVKNRRKNGDYYWVSAFVTPIFENKSIIGFESVRVNATPEEKVRATELYNRLSANKPPVSIFKQTKRFAKRTMGITVPFGIATVFSGLQYDLALSAFVLATGGISLIWVAYQRKQEWLQLTKLVPGVYANTIVSQSYFGGDPSSSAGKLVLACEFARNRTALTRINDSVVKLDELTSVTATKASTTAKEAYEQRHVTEEIASAIDQMTHAINEVSDKIIQNASSANQALSNVNEGEQLAEQSLKVISELSHSVSSISNTINKLAQSTSQISQAADLINSIAEQTNLLALNAAIEAARAGEHGRGFSVVADEVRALAAKTRESTQHIHAVVEELSVNANSAVSAACEGEKVAKEGLEVVQHTSKSLAEISSEVKNITDMSMQMSAAVEEQSQVAGHINQRIQEISNSAEETQNSSEASKEASTKLEQTTNEVRSLINRFLVR</sequence>
<keyword evidence="3 5" id="KW-0807">Transducer</keyword>
<dbReference type="PROSITE" id="PS50112">
    <property type="entry name" value="PAS"/>
    <property type="match status" value="1"/>
</dbReference>
<dbReference type="InterPro" id="IPR013655">
    <property type="entry name" value="PAS_fold_3"/>
</dbReference>
<reference evidence="10 11" key="1">
    <citation type="submission" date="2018-09" db="EMBL/GenBank/DDBJ databases">
        <title>Phylogeny of the Shewanellaceae, and recommendation for two new genera, Pseudoshewanella and Parashewanella.</title>
        <authorList>
            <person name="Wang G."/>
        </authorList>
    </citation>
    <scope>NUCLEOTIDE SEQUENCE [LARGE SCALE GENOMIC DNA]</scope>
    <source>
        <strain evidence="10 11">C51</strain>
    </source>
</reference>
<dbReference type="CDD" id="cd00130">
    <property type="entry name" value="PAS"/>
    <property type="match status" value="1"/>
</dbReference>
<dbReference type="GO" id="GO:0004888">
    <property type="term" value="F:transmembrane signaling receptor activity"/>
    <property type="evidence" value="ECO:0007669"/>
    <property type="project" value="InterPro"/>
</dbReference>
<dbReference type="InterPro" id="IPR035965">
    <property type="entry name" value="PAS-like_dom_sf"/>
</dbReference>
<dbReference type="GO" id="GO:0007165">
    <property type="term" value="P:signal transduction"/>
    <property type="evidence" value="ECO:0007669"/>
    <property type="project" value="UniProtKB-KW"/>
</dbReference>
<dbReference type="SMART" id="SM00091">
    <property type="entry name" value="PAS"/>
    <property type="match status" value="1"/>
</dbReference>
<evidence type="ECO:0000256" key="4">
    <source>
        <dbReference type="ARBA" id="ARBA00029447"/>
    </source>
</evidence>
<evidence type="ECO:0000256" key="5">
    <source>
        <dbReference type="PROSITE-ProRule" id="PRU00284"/>
    </source>
</evidence>
<feature type="compositionally biased region" description="Polar residues" evidence="6">
    <location>
        <begin position="486"/>
        <end position="496"/>
    </location>
</feature>
<dbReference type="FunFam" id="1.10.287.950:FF:000001">
    <property type="entry name" value="Methyl-accepting chemotaxis sensory transducer"/>
    <property type="match status" value="1"/>
</dbReference>
<dbReference type="AlphaFoldDB" id="A0A3L8PWR3"/>
<dbReference type="EMBL" id="QZEI01000070">
    <property type="protein sequence ID" value="RLV58482.1"/>
    <property type="molecule type" value="Genomic_DNA"/>
</dbReference>
<comment type="subcellular location">
    <subcellularLocation>
        <location evidence="1">Cell inner membrane</location>
        <topology evidence="1">Multi-pass membrane protein</topology>
    </subcellularLocation>
</comment>
<feature type="domain" description="PAS" evidence="8">
    <location>
        <begin position="25"/>
        <end position="76"/>
    </location>
</feature>
<dbReference type="OrthoDB" id="5675566at2"/>
<proteinExistence type="inferred from homology"/>
<accession>A0A3L8PWR3</accession>
<dbReference type="Pfam" id="PF00015">
    <property type="entry name" value="MCPsignal"/>
    <property type="match status" value="1"/>
</dbReference>
<feature type="region of interest" description="Disordered" evidence="6">
    <location>
        <begin position="486"/>
        <end position="508"/>
    </location>
</feature>
<keyword evidence="2" id="KW-1003">Cell membrane</keyword>
<comment type="caution">
    <text evidence="10">The sequence shown here is derived from an EMBL/GenBank/DDBJ whole genome shotgun (WGS) entry which is preliminary data.</text>
</comment>
<organism evidence="10 11">
    <name type="scientific">Parashewanella curva</name>
    <dbReference type="NCBI Taxonomy" id="2338552"/>
    <lineage>
        <taxon>Bacteria</taxon>
        <taxon>Pseudomonadati</taxon>
        <taxon>Pseudomonadota</taxon>
        <taxon>Gammaproteobacteria</taxon>
        <taxon>Alteromonadales</taxon>
        <taxon>Shewanellaceae</taxon>
        <taxon>Parashewanella</taxon>
    </lineage>
</organism>
<dbReference type="SMART" id="SM00283">
    <property type="entry name" value="MA"/>
    <property type="match status" value="1"/>
</dbReference>
<evidence type="ECO:0000256" key="3">
    <source>
        <dbReference type="ARBA" id="ARBA00023224"/>
    </source>
</evidence>
<dbReference type="InterPro" id="IPR000727">
    <property type="entry name" value="T_SNARE_dom"/>
</dbReference>
<dbReference type="PANTHER" id="PTHR32089">
    <property type="entry name" value="METHYL-ACCEPTING CHEMOTAXIS PROTEIN MCPB"/>
    <property type="match status" value="1"/>
</dbReference>
<evidence type="ECO:0000259" key="9">
    <source>
        <dbReference type="PROSITE" id="PS50192"/>
    </source>
</evidence>
<dbReference type="InterPro" id="IPR004089">
    <property type="entry name" value="MCPsignal_dom"/>
</dbReference>
<feature type="domain" description="Methyl-accepting transducer" evidence="7">
    <location>
        <begin position="249"/>
        <end position="485"/>
    </location>
</feature>
<dbReference type="SUPFAM" id="SSF58104">
    <property type="entry name" value="Methyl-accepting chemotaxis protein (MCP) signaling domain"/>
    <property type="match status" value="1"/>
</dbReference>
<name>A0A3L8PWR3_9GAMM</name>
<dbReference type="Gene3D" id="3.30.450.20">
    <property type="entry name" value="PAS domain"/>
    <property type="match status" value="1"/>
</dbReference>
<evidence type="ECO:0000259" key="8">
    <source>
        <dbReference type="PROSITE" id="PS50112"/>
    </source>
</evidence>
<feature type="domain" description="T-SNARE coiled-coil homology" evidence="9">
    <location>
        <begin position="436"/>
        <end position="498"/>
    </location>
</feature>
<evidence type="ECO:0000256" key="1">
    <source>
        <dbReference type="ARBA" id="ARBA00004429"/>
    </source>
</evidence>
<dbReference type="GO" id="GO:0006935">
    <property type="term" value="P:chemotaxis"/>
    <property type="evidence" value="ECO:0007669"/>
    <property type="project" value="InterPro"/>
</dbReference>
<dbReference type="PROSITE" id="PS50111">
    <property type="entry name" value="CHEMOTAXIS_TRANSDUC_2"/>
    <property type="match status" value="1"/>
</dbReference>